<organism evidence="1">
    <name type="scientific">Campylobacter coli</name>
    <dbReference type="NCBI Taxonomy" id="195"/>
    <lineage>
        <taxon>Bacteria</taxon>
        <taxon>Pseudomonadati</taxon>
        <taxon>Campylobacterota</taxon>
        <taxon>Epsilonproteobacteria</taxon>
        <taxon>Campylobacterales</taxon>
        <taxon>Campylobacteraceae</taxon>
        <taxon>Campylobacter</taxon>
    </lineage>
</organism>
<dbReference type="InterPro" id="IPR029044">
    <property type="entry name" value="Nucleotide-diphossugar_trans"/>
</dbReference>
<dbReference type="AlphaFoldDB" id="A0A5T0DXZ2"/>
<dbReference type="Gene3D" id="3.90.550.10">
    <property type="entry name" value="Spore Coat Polysaccharide Biosynthesis Protein SpsA, Chain A"/>
    <property type="match status" value="1"/>
</dbReference>
<protein>
    <recommendedName>
        <fullName evidence="2">Glycosyltransferase family 8 protein</fullName>
    </recommendedName>
</protein>
<evidence type="ECO:0008006" key="2">
    <source>
        <dbReference type="Google" id="ProtNLM"/>
    </source>
</evidence>
<reference evidence="1" key="1">
    <citation type="submission" date="2018-05" db="EMBL/GenBank/DDBJ databases">
        <authorList>
            <consortium name="NARMS: The National Antimicrobial Resistance Monitoring System"/>
        </authorList>
    </citation>
    <scope>NUCLEOTIDE SEQUENCE</scope>
    <source>
        <strain evidence="1">FSIS1606351</strain>
    </source>
</reference>
<feature type="non-terminal residue" evidence="1">
    <location>
        <position position="102"/>
    </location>
</feature>
<gene>
    <name evidence="1" type="ORF">A7M21_08760</name>
</gene>
<evidence type="ECO:0000313" key="1">
    <source>
        <dbReference type="EMBL" id="EAJ7597265.1"/>
    </source>
</evidence>
<name>A0A5T0DXZ2_CAMCO</name>
<comment type="caution">
    <text evidence="1">The sequence shown here is derived from an EMBL/GenBank/DDBJ whole genome shotgun (WGS) entry which is preliminary data.</text>
</comment>
<accession>A0A5T0DXZ2</accession>
<dbReference type="EMBL" id="AACAMH010000093">
    <property type="protein sequence ID" value="EAJ7597265.1"/>
    <property type="molecule type" value="Genomic_DNA"/>
</dbReference>
<proteinExistence type="predicted"/>
<dbReference type="SUPFAM" id="SSF53448">
    <property type="entry name" value="Nucleotide-diphospho-sugar transferases"/>
    <property type="match status" value="1"/>
</dbReference>
<sequence length="102" mass="12105">MNKTTIIMACDDNLVFAVANMIIGIKRYCYNDVLKIVIMYDNIQKEEIDKVRSIWLEKIEFKLYSKNDFLKDVGCIGKIKLSDRFGFHLVYAKFYIFNFLKD</sequence>